<feature type="region of interest" description="Disordered" evidence="6">
    <location>
        <begin position="32"/>
        <end position="64"/>
    </location>
</feature>
<dbReference type="FunFam" id="3.30.160.60:FF:000110">
    <property type="entry name" value="Zinc finger protein-like"/>
    <property type="match status" value="1"/>
</dbReference>
<feature type="domain" description="C2H2-type" evidence="7">
    <location>
        <begin position="589"/>
        <end position="618"/>
    </location>
</feature>
<evidence type="ECO:0000256" key="1">
    <source>
        <dbReference type="ARBA" id="ARBA00022723"/>
    </source>
</evidence>
<reference evidence="8" key="1">
    <citation type="submission" date="2020-11" db="EMBL/GenBank/DDBJ databases">
        <authorList>
            <person name="Tran Van P."/>
        </authorList>
    </citation>
    <scope>NUCLEOTIDE SEQUENCE</scope>
</reference>
<keyword evidence="9" id="KW-1185">Reference proteome</keyword>
<keyword evidence="2" id="KW-0677">Repeat</keyword>
<dbReference type="PANTHER" id="PTHR24409">
    <property type="entry name" value="ZINC FINGER PROTEIN 142"/>
    <property type="match status" value="1"/>
</dbReference>
<dbReference type="AlphaFoldDB" id="A0A7R9L0A0"/>
<feature type="domain" description="C2H2-type" evidence="7">
    <location>
        <begin position="512"/>
        <end position="542"/>
    </location>
</feature>
<feature type="domain" description="C2H2-type" evidence="7">
    <location>
        <begin position="411"/>
        <end position="441"/>
    </location>
</feature>
<name>A0A7R9L0A0_9ACAR</name>
<dbReference type="PROSITE" id="PS00028">
    <property type="entry name" value="ZINC_FINGER_C2H2_1"/>
    <property type="match status" value="6"/>
</dbReference>
<keyword evidence="4" id="KW-0862">Zinc</keyword>
<dbReference type="Pfam" id="PF00096">
    <property type="entry name" value="zf-C2H2"/>
    <property type="match status" value="3"/>
</dbReference>
<evidence type="ECO:0000256" key="3">
    <source>
        <dbReference type="ARBA" id="ARBA00022771"/>
    </source>
</evidence>
<dbReference type="SMART" id="SM00355">
    <property type="entry name" value="ZnF_C2H2"/>
    <property type="match status" value="9"/>
</dbReference>
<evidence type="ECO:0000256" key="6">
    <source>
        <dbReference type="SAM" id="MobiDB-lite"/>
    </source>
</evidence>
<feature type="domain" description="C2H2-type" evidence="7">
    <location>
        <begin position="628"/>
        <end position="658"/>
    </location>
</feature>
<feature type="domain" description="C2H2-type" evidence="7">
    <location>
        <begin position="442"/>
        <end position="469"/>
    </location>
</feature>
<sequence>MYCGHKQQKHAPKCRQHLWKCPKCPTNVMGSDMESSDDGSDSCGGGPDLGGDSESGTNQPIEPIVPKYRPQVYETVDIWRHWKHVSGSGAKSIVECMYCGHKLQKHAPKCRRHLMKCPKNVKNMDNSDTDSCGGSSAFGGDSDSGADQPIEPIVRQYRPRVFTPVDIWRHWKHVSGSGATAVMQCMYCGNKQQKHAPKCRRHLMKCPKNPKNMDNSDNDLDSCGGGPDFGGDSDSGADQPIEPIVRQYRSRVCKSVDIHDLLDELSDENKRLLDELKFAQKYIEFMQNYRKCVLVYKRKCVCIQTIDHKPIVQRLETSYEDIKTQISRSRNAGAKSADVEEEVTERKKNRPLIAFINTFNPSVDLDDSQKVATDDDQQSVGDDFGADDNIDSGSDYNFDPFVDPKDKKKIHACDWKGCQYRTAKAYRLVSHKRKEHTNERPFECDKCHRKYSDREYFREHLAIHAMNEETETTLGNRFGDSGDTSRSVDERSQRQQQQNDGLFDYIRVIGRILCQWDECGMTFRKPSEMWRHYRIKHTTIRPYKCPQCPKAYAFLKDLTIHEPVCLRIGAPEGHTVDDQSAGDTTKQSHECCINDCERVFDDKESLDRHMRDDHKYRPVTREDIKKGFRCNWSDCDHTFTLYRDLEMHRFKEHTKNKAYVCPDCGTPFPIEKYLKQHQRDSCFAVITRNRKRKATPTEDTDDHQLSPSKVKCRPQTASANEQVLYCQYPDCGHACDTPSELRTHIDAQHIVEKPFKCQKCGKSFAVGYYLRKHMIRNHYKVGSLAGGYGSDEG</sequence>
<protein>
    <recommendedName>
        <fullName evidence="7">C2H2-type domain-containing protein</fullName>
    </recommendedName>
</protein>
<feature type="domain" description="C2H2-type" evidence="7">
    <location>
        <begin position="724"/>
        <end position="754"/>
    </location>
</feature>
<evidence type="ECO:0000259" key="7">
    <source>
        <dbReference type="PROSITE" id="PS50157"/>
    </source>
</evidence>
<evidence type="ECO:0000313" key="9">
    <source>
        <dbReference type="Proteomes" id="UP000759131"/>
    </source>
</evidence>
<evidence type="ECO:0000256" key="2">
    <source>
        <dbReference type="ARBA" id="ARBA00022737"/>
    </source>
</evidence>
<dbReference type="Gene3D" id="3.30.160.60">
    <property type="entry name" value="Classic Zinc Finger"/>
    <property type="match status" value="4"/>
</dbReference>
<proteinExistence type="predicted"/>
<dbReference type="OrthoDB" id="6504251at2759"/>
<feature type="region of interest" description="Disordered" evidence="6">
    <location>
        <begin position="693"/>
        <end position="712"/>
    </location>
</feature>
<feature type="domain" description="C2H2-type" evidence="7">
    <location>
        <begin position="659"/>
        <end position="691"/>
    </location>
</feature>
<feature type="region of interest" description="Disordered" evidence="6">
    <location>
        <begin position="125"/>
        <end position="150"/>
    </location>
</feature>
<dbReference type="InterPro" id="IPR036236">
    <property type="entry name" value="Znf_C2H2_sf"/>
</dbReference>
<feature type="domain" description="C2H2-type" evidence="7">
    <location>
        <begin position="755"/>
        <end position="778"/>
    </location>
</feature>
<gene>
    <name evidence="8" type="ORF">OSB1V03_LOCUS12728</name>
</gene>
<accession>A0A7R9L0A0</accession>
<dbReference type="SUPFAM" id="SSF57667">
    <property type="entry name" value="beta-beta-alpha zinc fingers"/>
    <property type="match status" value="4"/>
</dbReference>
<evidence type="ECO:0000313" key="8">
    <source>
        <dbReference type="EMBL" id="CAD7632323.1"/>
    </source>
</evidence>
<evidence type="ECO:0000256" key="4">
    <source>
        <dbReference type="ARBA" id="ARBA00022833"/>
    </source>
</evidence>
<feature type="region of interest" description="Disordered" evidence="6">
    <location>
        <begin position="210"/>
        <end position="240"/>
    </location>
</feature>
<feature type="compositionally biased region" description="Low complexity" evidence="6">
    <location>
        <begin position="130"/>
        <end position="147"/>
    </location>
</feature>
<dbReference type="InterPro" id="IPR013087">
    <property type="entry name" value="Znf_C2H2_type"/>
</dbReference>
<dbReference type="PROSITE" id="PS50157">
    <property type="entry name" value="ZINC_FINGER_C2H2_2"/>
    <property type="match status" value="8"/>
</dbReference>
<dbReference type="EMBL" id="OC865393">
    <property type="protein sequence ID" value="CAD7632323.1"/>
    <property type="molecule type" value="Genomic_DNA"/>
</dbReference>
<dbReference type="GO" id="GO:0008270">
    <property type="term" value="F:zinc ion binding"/>
    <property type="evidence" value="ECO:0007669"/>
    <property type="project" value="UniProtKB-KW"/>
</dbReference>
<dbReference type="Proteomes" id="UP000759131">
    <property type="component" value="Unassembled WGS sequence"/>
</dbReference>
<keyword evidence="1" id="KW-0479">Metal-binding</keyword>
<dbReference type="EMBL" id="CAJPIZ010010818">
    <property type="protein sequence ID" value="CAG2112753.1"/>
    <property type="molecule type" value="Genomic_DNA"/>
</dbReference>
<feature type="region of interest" description="Disordered" evidence="6">
    <location>
        <begin position="472"/>
        <end position="496"/>
    </location>
</feature>
<feature type="non-terminal residue" evidence="8">
    <location>
        <position position="793"/>
    </location>
</feature>
<keyword evidence="3 5" id="KW-0863">Zinc-finger</keyword>
<evidence type="ECO:0000256" key="5">
    <source>
        <dbReference type="PROSITE-ProRule" id="PRU00042"/>
    </source>
</evidence>
<feature type="region of interest" description="Disordered" evidence="6">
    <location>
        <begin position="366"/>
        <end position="386"/>
    </location>
</feature>
<organism evidence="8">
    <name type="scientific">Medioppia subpectinata</name>
    <dbReference type="NCBI Taxonomy" id="1979941"/>
    <lineage>
        <taxon>Eukaryota</taxon>
        <taxon>Metazoa</taxon>
        <taxon>Ecdysozoa</taxon>
        <taxon>Arthropoda</taxon>
        <taxon>Chelicerata</taxon>
        <taxon>Arachnida</taxon>
        <taxon>Acari</taxon>
        <taxon>Acariformes</taxon>
        <taxon>Sarcoptiformes</taxon>
        <taxon>Oribatida</taxon>
        <taxon>Brachypylina</taxon>
        <taxon>Oppioidea</taxon>
        <taxon>Oppiidae</taxon>
        <taxon>Medioppia</taxon>
    </lineage>
</organism>